<keyword evidence="4" id="KW-0443">Lipid metabolism</keyword>
<keyword evidence="11" id="KW-1185">Reference proteome</keyword>
<dbReference type="InterPro" id="IPR020845">
    <property type="entry name" value="AMP-binding_CS"/>
</dbReference>
<dbReference type="InterPro" id="IPR025110">
    <property type="entry name" value="AMP-bd_C"/>
</dbReference>
<dbReference type="CDD" id="cd12118">
    <property type="entry name" value="ttLC_FACS_AEE21_like"/>
    <property type="match status" value="1"/>
</dbReference>
<dbReference type="Pfam" id="PF13193">
    <property type="entry name" value="AMP-binding_C"/>
    <property type="match status" value="1"/>
</dbReference>
<evidence type="ECO:0000256" key="6">
    <source>
        <dbReference type="ARBA" id="ARBA00066616"/>
    </source>
</evidence>
<evidence type="ECO:0000256" key="5">
    <source>
        <dbReference type="ARBA" id="ARBA00051915"/>
    </source>
</evidence>
<evidence type="ECO:0000256" key="1">
    <source>
        <dbReference type="ARBA" id="ARBA00006432"/>
    </source>
</evidence>
<evidence type="ECO:0000313" key="10">
    <source>
        <dbReference type="EMBL" id="MDQ0314788.1"/>
    </source>
</evidence>
<reference evidence="10" key="1">
    <citation type="submission" date="2023-07" db="EMBL/GenBank/DDBJ databases">
        <title>Genomic Encyclopedia of Type Strains, Phase IV (KMG-IV): sequencing the most valuable type-strain genomes for metagenomic binning, comparative biology and taxonomic classification.</title>
        <authorList>
            <person name="Goeker M."/>
        </authorList>
    </citation>
    <scope>NUCLEOTIDE SEQUENCE</scope>
    <source>
        <strain evidence="10">DSM 21202</strain>
    </source>
</reference>
<evidence type="ECO:0000313" key="11">
    <source>
        <dbReference type="Proteomes" id="UP001229244"/>
    </source>
</evidence>
<dbReference type="FunFam" id="3.30.300.30:FF:000008">
    <property type="entry name" value="2,3-dihydroxybenzoate-AMP ligase"/>
    <property type="match status" value="1"/>
</dbReference>
<protein>
    <recommendedName>
        <fullName evidence="7">3-methylmercaptopropionyl-CoA ligase</fullName>
        <ecNumber evidence="6">6.2.1.44</ecNumber>
    </recommendedName>
</protein>
<sequence>MPTAAYDQGLDRRVANFAALSPLGFLERSAHVYPDHLAVVHGDRRYSWADVYDRARRLGSALQAHGIGKNDTVAAMLANTPEMIECHFGVPMAGAVLNALNIRLDAEAIAFMLDHGEAKLVICDTEFAPVMAEALAKLGRTIPVIDVDDPMAAKRHAPIGQADYESFLAGGNPTFDWAPPADEWDAISLNYTSGTTGDPKGVVYHHRGAHMNALGNILAWDLAHHPVYLWTLPMFHCNGWCFPWTIAALGGTNVCLRQVSGDAILEAIRSQGVTHFCGAPIVLSMVVDAVTSTEVALPHQVKVMTAAAPPPASTLEAMEKAGFAVTHVYGLTEVYGPAVVCSWHADWNAESSEERARLKSRQGVRYHVLADLKVLDPETLAEVPHDGETIGEIMFRGNVVAKGYLKNPTSTDSALSDGWFHSGDLAVVHPDGYLQIRDRSKDIIISGGENISSVEVEDVLYRHPAVSAAAVVARPDEKWGETPCAFVELRAGQTVSEEEIVAFCRDHLAHYKCPRTVVFSALPKTSTGKIQKFELRDQARRL</sequence>
<dbReference type="InterPro" id="IPR000873">
    <property type="entry name" value="AMP-dep_synth/lig_dom"/>
</dbReference>
<dbReference type="SUPFAM" id="SSF56801">
    <property type="entry name" value="Acetyl-CoA synthetase-like"/>
    <property type="match status" value="1"/>
</dbReference>
<dbReference type="RefSeq" id="WP_306884575.1">
    <property type="nucleotide sequence ID" value="NZ_JAUSUL010000001.1"/>
</dbReference>
<evidence type="ECO:0000256" key="7">
    <source>
        <dbReference type="ARBA" id="ARBA00067668"/>
    </source>
</evidence>
<dbReference type="GO" id="GO:0006631">
    <property type="term" value="P:fatty acid metabolic process"/>
    <property type="evidence" value="ECO:0007669"/>
    <property type="project" value="UniProtKB-KW"/>
</dbReference>
<dbReference type="EMBL" id="JAUSUL010000001">
    <property type="protein sequence ID" value="MDQ0314788.1"/>
    <property type="molecule type" value="Genomic_DNA"/>
</dbReference>
<dbReference type="PROSITE" id="PS00455">
    <property type="entry name" value="AMP_BINDING"/>
    <property type="match status" value="1"/>
</dbReference>
<evidence type="ECO:0000259" key="9">
    <source>
        <dbReference type="Pfam" id="PF13193"/>
    </source>
</evidence>
<comment type="caution">
    <text evidence="10">The sequence shown here is derived from an EMBL/GenBank/DDBJ whole genome shotgun (WGS) entry which is preliminary data.</text>
</comment>
<name>A0AAE4AS27_9HYPH</name>
<comment type="similarity">
    <text evidence="1">Belongs to the ATP-dependent AMP-binding enzyme family.</text>
</comment>
<dbReference type="Proteomes" id="UP001229244">
    <property type="component" value="Unassembled WGS sequence"/>
</dbReference>
<dbReference type="InterPro" id="IPR042099">
    <property type="entry name" value="ANL_N_sf"/>
</dbReference>
<gene>
    <name evidence="10" type="ORF">J2S73_001225</name>
</gene>
<dbReference type="GO" id="GO:0016874">
    <property type="term" value="F:ligase activity"/>
    <property type="evidence" value="ECO:0007669"/>
    <property type="project" value="UniProtKB-KW"/>
</dbReference>
<evidence type="ECO:0000256" key="2">
    <source>
        <dbReference type="ARBA" id="ARBA00022598"/>
    </source>
</evidence>
<dbReference type="InterPro" id="IPR045851">
    <property type="entry name" value="AMP-bd_C_sf"/>
</dbReference>
<dbReference type="Gene3D" id="3.40.50.12780">
    <property type="entry name" value="N-terminal domain of ligase-like"/>
    <property type="match status" value="1"/>
</dbReference>
<dbReference type="NCBIfam" id="NF006020">
    <property type="entry name" value="PRK08162.1"/>
    <property type="match status" value="1"/>
</dbReference>
<evidence type="ECO:0000259" key="8">
    <source>
        <dbReference type="Pfam" id="PF00501"/>
    </source>
</evidence>
<keyword evidence="3" id="KW-0276">Fatty acid metabolism</keyword>
<dbReference type="PANTHER" id="PTHR43859">
    <property type="entry name" value="ACYL-ACTIVATING ENZYME"/>
    <property type="match status" value="1"/>
</dbReference>
<dbReference type="AlphaFoldDB" id="A0AAE4AS27"/>
<dbReference type="EC" id="6.2.1.44" evidence="6"/>
<proteinExistence type="inferred from homology"/>
<comment type="catalytic activity">
    <reaction evidence="5">
        <text>3-(methylsulfanyl)propanoate + ATP + CoA = 3-(methylsulfanyl)propanoyl-CoA + AMP + diphosphate</text>
        <dbReference type="Rhea" id="RHEA:43052"/>
        <dbReference type="ChEBI" id="CHEBI:30616"/>
        <dbReference type="ChEBI" id="CHEBI:33019"/>
        <dbReference type="ChEBI" id="CHEBI:49016"/>
        <dbReference type="ChEBI" id="CHEBI:57287"/>
        <dbReference type="ChEBI" id="CHEBI:82815"/>
        <dbReference type="ChEBI" id="CHEBI:456215"/>
        <dbReference type="EC" id="6.2.1.44"/>
    </reaction>
    <physiologicalReaction direction="left-to-right" evidence="5">
        <dbReference type="Rhea" id="RHEA:43053"/>
    </physiologicalReaction>
</comment>
<dbReference type="PANTHER" id="PTHR43859:SF4">
    <property type="entry name" value="BUTANOATE--COA LIGASE AAE1-RELATED"/>
    <property type="match status" value="1"/>
</dbReference>
<keyword evidence="2 10" id="KW-0436">Ligase</keyword>
<dbReference type="Pfam" id="PF00501">
    <property type="entry name" value="AMP-binding"/>
    <property type="match status" value="1"/>
</dbReference>
<evidence type="ECO:0000256" key="4">
    <source>
        <dbReference type="ARBA" id="ARBA00023098"/>
    </source>
</evidence>
<organism evidence="10 11">
    <name type="scientific">Amorphus orientalis</name>
    <dbReference type="NCBI Taxonomy" id="649198"/>
    <lineage>
        <taxon>Bacteria</taxon>
        <taxon>Pseudomonadati</taxon>
        <taxon>Pseudomonadota</taxon>
        <taxon>Alphaproteobacteria</taxon>
        <taxon>Hyphomicrobiales</taxon>
        <taxon>Amorphaceae</taxon>
        <taxon>Amorphus</taxon>
    </lineage>
</organism>
<accession>A0AAE4AS27</accession>
<dbReference type="Gene3D" id="3.30.300.30">
    <property type="match status" value="1"/>
</dbReference>
<feature type="domain" description="AMP-dependent synthetase/ligase" evidence="8">
    <location>
        <begin position="26"/>
        <end position="405"/>
    </location>
</feature>
<feature type="domain" description="AMP-binding enzyme C-terminal" evidence="9">
    <location>
        <begin position="455"/>
        <end position="529"/>
    </location>
</feature>
<evidence type="ECO:0000256" key="3">
    <source>
        <dbReference type="ARBA" id="ARBA00022832"/>
    </source>
</evidence>